<evidence type="ECO:0000256" key="1">
    <source>
        <dbReference type="SAM" id="MobiDB-lite"/>
    </source>
</evidence>
<dbReference type="Proteomes" id="UP000298327">
    <property type="component" value="Unassembled WGS sequence"/>
</dbReference>
<evidence type="ECO:0000313" key="4">
    <source>
        <dbReference type="Proteomes" id="UP000298327"/>
    </source>
</evidence>
<feature type="compositionally biased region" description="Basic and acidic residues" evidence="1">
    <location>
        <begin position="26"/>
        <end position="46"/>
    </location>
</feature>
<sequence length="501" mass="55657">MERMFTQDGGTMVPPSLNSGAADARSSVDTHMAKKQHGDDAASRSNARKDIETQIIALVSRLRPSNIPQTLFTAHRVLAASLPSGDPEVLDLLQLFIQYNTLAPLHILPPEILLAIFSNLVHDPDTSPRLGNQRLTCASAVSSYWRRLIVSSPQLWTRIDLAQEQFATLALGRSQNAPIDLILYSQLPEITPPNVAAIISHHASHIAMLDLMIPYSMHDMLQERFPSRFPVLHTLSLKISVDDRSFQGDPPILYASAMNTAMPAVRTLKLEDMWLPWTLPLFRGLENLRVEMRMQPSALSPQPFPLPRCPDLESESESRVTTPPVSLSRLRMLNLHYRGRKASEHTVLVLENLAIPHSAAISLRSWEHSARGVYFTCGEDPCELCVAGDGGGLQLLRLLRRFPCVRNVVHLALYRLPEDPSTILALLAELNTQQLETLLIEGATLAVAVEALKNRDFSALQSMGLMVVPRIGTKEEEDRDMGFLKGLAPNVAVSFREPRTI</sequence>
<dbReference type="SUPFAM" id="SSF81383">
    <property type="entry name" value="F-box domain"/>
    <property type="match status" value="1"/>
</dbReference>
<protein>
    <recommendedName>
        <fullName evidence="2">F-box domain-containing protein</fullName>
    </recommendedName>
</protein>
<accession>A0A4Y9YBX7</accession>
<evidence type="ECO:0000259" key="2">
    <source>
        <dbReference type="Pfam" id="PF12937"/>
    </source>
</evidence>
<reference evidence="3 4" key="1">
    <citation type="submission" date="2019-02" db="EMBL/GenBank/DDBJ databases">
        <title>Genome sequencing of the rare red list fungi Dentipellis fragilis.</title>
        <authorList>
            <person name="Buettner E."/>
            <person name="Kellner H."/>
        </authorList>
    </citation>
    <scope>NUCLEOTIDE SEQUENCE [LARGE SCALE GENOMIC DNA]</scope>
    <source>
        <strain evidence="3 4">DSM 105465</strain>
    </source>
</reference>
<dbReference type="OrthoDB" id="2269034at2759"/>
<dbReference type="Gene3D" id="1.20.1280.50">
    <property type="match status" value="1"/>
</dbReference>
<keyword evidence="4" id="KW-1185">Reference proteome</keyword>
<proteinExistence type="predicted"/>
<gene>
    <name evidence="3" type="ORF">EVG20_g7761</name>
</gene>
<dbReference type="STRING" id="205917.A0A4Y9YBX7"/>
<dbReference type="AlphaFoldDB" id="A0A4Y9YBX7"/>
<organism evidence="3 4">
    <name type="scientific">Dentipellis fragilis</name>
    <dbReference type="NCBI Taxonomy" id="205917"/>
    <lineage>
        <taxon>Eukaryota</taxon>
        <taxon>Fungi</taxon>
        <taxon>Dikarya</taxon>
        <taxon>Basidiomycota</taxon>
        <taxon>Agaricomycotina</taxon>
        <taxon>Agaricomycetes</taxon>
        <taxon>Russulales</taxon>
        <taxon>Hericiaceae</taxon>
        <taxon>Dentipellis</taxon>
    </lineage>
</organism>
<evidence type="ECO:0000313" key="3">
    <source>
        <dbReference type="EMBL" id="TFY59520.1"/>
    </source>
</evidence>
<dbReference type="InterPro" id="IPR001810">
    <property type="entry name" value="F-box_dom"/>
</dbReference>
<dbReference type="EMBL" id="SEOQ01000615">
    <property type="protein sequence ID" value="TFY59520.1"/>
    <property type="molecule type" value="Genomic_DNA"/>
</dbReference>
<feature type="region of interest" description="Disordered" evidence="1">
    <location>
        <begin position="1"/>
        <end position="46"/>
    </location>
</feature>
<feature type="domain" description="F-box" evidence="2">
    <location>
        <begin position="107"/>
        <end position="161"/>
    </location>
</feature>
<comment type="caution">
    <text evidence="3">The sequence shown here is derived from an EMBL/GenBank/DDBJ whole genome shotgun (WGS) entry which is preliminary data.</text>
</comment>
<dbReference type="Pfam" id="PF12937">
    <property type="entry name" value="F-box-like"/>
    <property type="match status" value="1"/>
</dbReference>
<dbReference type="InterPro" id="IPR036047">
    <property type="entry name" value="F-box-like_dom_sf"/>
</dbReference>
<name>A0A4Y9YBX7_9AGAM</name>